<dbReference type="AlphaFoldDB" id="A0A2T3HK20"/>
<evidence type="ECO:0000313" key="2">
    <source>
        <dbReference type="EMBL" id="PST82753.1"/>
    </source>
</evidence>
<organism evidence="2 3">
    <name type="scientific">Pedobacter yulinensis</name>
    <dbReference type="NCBI Taxonomy" id="2126353"/>
    <lineage>
        <taxon>Bacteria</taxon>
        <taxon>Pseudomonadati</taxon>
        <taxon>Bacteroidota</taxon>
        <taxon>Sphingobacteriia</taxon>
        <taxon>Sphingobacteriales</taxon>
        <taxon>Sphingobacteriaceae</taxon>
        <taxon>Pedobacter</taxon>
    </lineage>
</organism>
<evidence type="ECO:0000256" key="1">
    <source>
        <dbReference type="SAM" id="MobiDB-lite"/>
    </source>
</evidence>
<sequence length="62" mass="6221">MTMSKAPKSAPETLAKAPKAQPVNSGTTPAAAKILREQAATKRRKTADADPAEGTSATGGGQ</sequence>
<comment type="caution">
    <text evidence="2">The sequence shown here is derived from an EMBL/GenBank/DDBJ whole genome shotgun (WGS) entry which is preliminary data.</text>
</comment>
<dbReference type="EMBL" id="PYLS01000005">
    <property type="protein sequence ID" value="PST82753.1"/>
    <property type="molecule type" value="Genomic_DNA"/>
</dbReference>
<accession>A0A2T3HK20</accession>
<gene>
    <name evidence="2" type="ORF">C7T94_08880</name>
</gene>
<feature type="region of interest" description="Disordered" evidence="1">
    <location>
        <begin position="1"/>
        <end position="62"/>
    </location>
</feature>
<dbReference type="Proteomes" id="UP000240912">
    <property type="component" value="Unassembled WGS sequence"/>
</dbReference>
<name>A0A2T3HK20_9SPHI</name>
<proteinExistence type="predicted"/>
<keyword evidence="3" id="KW-1185">Reference proteome</keyword>
<protein>
    <submittedName>
        <fullName evidence="2">Uncharacterized protein</fullName>
    </submittedName>
</protein>
<evidence type="ECO:0000313" key="3">
    <source>
        <dbReference type="Proteomes" id="UP000240912"/>
    </source>
</evidence>
<reference evidence="2 3" key="1">
    <citation type="submission" date="2018-03" db="EMBL/GenBank/DDBJ databases">
        <authorList>
            <person name="Keele B.F."/>
        </authorList>
    </citation>
    <scope>NUCLEOTIDE SEQUENCE [LARGE SCALE GENOMIC DNA]</scope>
    <source>
        <strain evidence="2 3">YL28-9</strain>
    </source>
</reference>